<evidence type="ECO:0000256" key="2">
    <source>
        <dbReference type="ARBA" id="ARBA00022638"/>
    </source>
</evidence>
<feature type="chain" id="PRO_5042176793" description="Peptidoglycan hydrolase" evidence="5">
    <location>
        <begin position="21"/>
        <end position="349"/>
    </location>
</feature>
<dbReference type="SMART" id="SM00047">
    <property type="entry name" value="LYZ2"/>
    <property type="match status" value="1"/>
</dbReference>
<dbReference type="PROSITE" id="PS51782">
    <property type="entry name" value="LYSM"/>
    <property type="match status" value="1"/>
</dbReference>
<dbReference type="Proteomes" id="UP001209317">
    <property type="component" value="Unassembled WGS sequence"/>
</dbReference>
<gene>
    <name evidence="7" type="ORF">OD355_13235</name>
</gene>
<evidence type="ECO:0000313" key="7">
    <source>
        <dbReference type="EMBL" id="MCU7695482.1"/>
    </source>
</evidence>
<dbReference type="RefSeq" id="WP_263038969.1">
    <property type="nucleotide sequence ID" value="NZ_JAOTPL010000031.1"/>
</dbReference>
<accession>A0AAE3INR5</accession>
<dbReference type="InterPro" id="IPR018392">
    <property type="entry name" value="LysM"/>
</dbReference>
<keyword evidence="3" id="KW-0378">Hydrolase</keyword>
<keyword evidence="5" id="KW-0732">Signal</keyword>
<dbReference type="PANTHER" id="PTHR33308">
    <property type="entry name" value="PEPTIDOGLYCAN HYDROLASE FLGJ"/>
    <property type="match status" value="1"/>
</dbReference>
<name>A0AAE3INR5_9BACT</name>
<evidence type="ECO:0000256" key="1">
    <source>
        <dbReference type="ARBA" id="ARBA00022529"/>
    </source>
</evidence>
<dbReference type="GO" id="GO:0031640">
    <property type="term" value="P:killing of cells of another organism"/>
    <property type="evidence" value="ECO:0007669"/>
    <property type="project" value="UniProtKB-KW"/>
</dbReference>
<evidence type="ECO:0000259" key="6">
    <source>
        <dbReference type="PROSITE" id="PS51782"/>
    </source>
</evidence>
<sequence length="349" mass="39674">MKLIKSLVLLLLLTSYQTFAQQQDPKVKKYIETYKHIAMVEMARTGVPACITLAQGILESAAGESALATRSNNHFGIKCKTEWTGAKTYHDDDAKDECFRVYNNVEESFIDHSDFLKNRPFYKDLFTLQLNDYKGWAYGLKKAGYATNKNYPALLINLIERYALYDYSSEVIANYDMYRTLALNRSMKADDYHALAKNAVKSDKKEFVEKVTVVAAPAVTEKKTESRYPEGFFTINGCKVFYAPEGLSLYAFATNRKMSYARLLALNNLTNEDVLTKGMLVYLDKRKRKGDKQVHVTSQGETLRDIALQEGVRLESLVKYNKINADSRIAAGQQVYLQKRASSKINVLN</sequence>
<proteinExistence type="predicted"/>
<dbReference type="InterPro" id="IPR036779">
    <property type="entry name" value="LysM_dom_sf"/>
</dbReference>
<dbReference type="InterPro" id="IPR051056">
    <property type="entry name" value="Glycosyl_Hydrolase_73"/>
</dbReference>
<keyword evidence="2" id="KW-0081">Bacteriolytic enzyme</keyword>
<keyword evidence="8" id="KW-1185">Reference proteome</keyword>
<dbReference type="Pfam" id="PF01476">
    <property type="entry name" value="LysM"/>
    <property type="match status" value="1"/>
</dbReference>
<keyword evidence="1" id="KW-0929">Antimicrobial</keyword>
<dbReference type="Pfam" id="PF01832">
    <property type="entry name" value="Glucosaminidase"/>
    <property type="match status" value="1"/>
</dbReference>
<feature type="signal peptide" evidence="5">
    <location>
        <begin position="1"/>
        <end position="20"/>
    </location>
</feature>
<organism evidence="7 8">
    <name type="scientific">Haoranjiania flava</name>
    <dbReference type="NCBI Taxonomy" id="1856322"/>
    <lineage>
        <taxon>Bacteria</taxon>
        <taxon>Pseudomonadati</taxon>
        <taxon>Bacteroidota</taxon>
        <taxon>Chitinophagia</taxon>
        <taxon>Chitinophagales</taxon>
        <taxon>Chitinophagaceae</taxon>
        <taxon>Haoranjiania</taxon>
    </lineage>
</organism>
<evidence type="ECO:0000256" key="3">
    <source>
        <dbReference type="ARBA" id="ARBA00022801"/>
    </source>
</evidence>
<dbReference type="CDD" id="cd00118">
    <property type="entry name" value="LysM"/>
    <property type="match status" value="1"/>
</dbReference>
<dbReference type="Gene3D" id="1.10.530.10">
    <property type="match status" value="1"/>
</dbReference>
<evidence type="ECO:0000313" key="8">
    <source>
        <dbReference type="Proteomes" id="UP001209317"/>
    </source>
</evidence>
<dbReference type="AlphaFoldDB" id="A0AAE3INR5"/>
<dbReference type="PANTHER" id="PTHR33308:SF9">
    <property type="entry name" value="PEPTIDOGLYCAN HYDROLASE FLGJ"/>
    <property type="match status" value="1"/>
</dbReference>
<evidence type="ECO:0000256" key="4">
    <source>
        <dbReference type="ARBA" id="ARBA00032108"/>
    </source>
</evidence>
<reference evidence="7" key="1">
    <citation type="submission" date="2022-10" db="EMBL/GenBank/DDBJ databases">
        <authorList>
            <person name="Kim H.S."/>
            <person name="Kim J.-S."/>
            <person name="Suh M.K."/>
            <person name="Eom M.K."/>
            <person name="Lee J.-S."/>
        </authorList>
    </citation>
    <scope>NUCLEOTIDE SEQUENCE</scope>
    <source>
        <strain evidence="7">LIP-5</strain>
    </source>
</reference>
<dbReference type="GO" id="GO:0042742">
    <property type="term" value="P:defense response to bacterium"/>
    <property type="evidence" value="ECO:0007669"/>
    <property type="project" value="UniProtKB-KW"/>
</dbReference>
<dbReference type="SUPFAM" id="SSF54106">
    <property type="entry name" value="LysM domain"/>
    <property type="match status" value="1"/>
</dbReference>
<dbReference type="GO" id="GO:0004040">
    <property type="term" value="F:amidase activity"/>
    <property type="evidence" value="ECO:0007669"/>
    <property type="project" value="InterPro"/>
</dbReference>
<feature type="domain" description="LysM" evidence="6">
    <location>
        <begin position="293"/>
        <end position="337"/>
    </location>
</feature>
<dbReference type="InterPro" id="IPR002901">
    <property type="entry name" value="MGlyc_endo_b_GlcNAc-like_dom"/>
</dbReference>
<evidence type="ECO:0000256" key="5">
    <source>
        <dbReference type="SAM" id="SignalP"/>
    </source>
</evidence>
<dbReference type="Gene3D" id="3.10.350.10">
    <property type="entry name" value="LysM domain"/>
    <property type="match status" value="1"/>
</dbReference>
<dbReference type="EMBL" id="JAOTPL010000031">
    <property type="protein sequence ID" value="MCU7695482.1"/>
    <property type="molecule type" value="Genomic_DNA"/>
</dbReference>
<comment type="caution">
    <text evidence="7">The sequence shown here is derived from an EMBL/GenBank/DDBJ whole genome shotgun (WGS) entry which is preliminary data.</text>
</comment>
<protein>
    <recommendedName>
        <fullName evidence="4">Peptidoglycan hydrolase</fullName>
    </recommendedName>
</protein>